<protein>
    <submittedName>
        <fullName evidence="1">Uncharacterized protein</fullName>
    </submittedName>
</protein>
<name>A0AAW1S3B6_9CHLO</name>
<evidence type="ECO:0000313" key="2">
    <source>
        <dbReference type="Proteomes" id="UP001438707"/>
    </source>
</evidence>
<gene>
    <name evidence="1" type="ORF">WJX74_010991</name>
</gene>
<keyword evidence="2" id="KW-1185">Reference proteome</keyword>
<organism evidence="1 2">
    <name type="scientific">Apatococcus lobatus</name>
    <dbReference type="NCBI Taxonomy" id="904363"/>
    <lineage>
        <taxon>Eukaryota</taxon>
        <taxon>Viridiplantae</taxon>
        <taxon>Chlorophyta</taxon>
        <taxon>core chlorophytes</taxon>
        <taxon>Trebouxiophyceae</taxon>
        <taxon>Chlorellales</taxon>
        <taxon>Chlorellaceae</taxon>
        <taxon>Apatococcus</taxon>
    </lineage>
</organism>
<reference evidence="1 2" key="1">
    <citation type="journal article" date="2024" name="Nat. Commun.">
        <title>Phylogenomics reveals the evolutionary origins of lichenization in chlorophyte algae.</title>
        <authorList>
            <person name="Puginier C."/>
            <person name="Libourel C."/>
            <person name="Otte J."/>
            <person name="Skaloud P."/>
            <person name="Haon M."/>
            <person name="Grisel S."/>
            <person name="Petersen M."/>
            <person name="Berrin J.G."/>
            <person name="Delaux P.M."/>
            <person name="Dal Grande F."/>
            <person name="Keller J."/>
        </authorList>
    </citation>
    <scope>NUCLEOTIDE SEQUENCE [LARGE SCALE GENOMIC DNA]</scope>
    <source>
        <strain evidence="1 2">SAG 2145</strain>
    </source>
</reference>
<proteinExistence type="predicted"/>
<dbReference type="Proteomes" id="UP001438707">
    <property type="component" value="Unassembled WGS sequence"/>
</dbReference>
<evidence type="ECO:0000313" key="1">
    <source>
        <dbReference type="EMBL" id="KAK9840505.1"/>
    </source>
</evidence>
<dbReference type="EMBL" id="JALJOS010000004">
    <property type="protein sequence ID" value="KAK9840505.1"/>
    <property type="molecule type" value="Genomic_DNA"/>
</dbReference>
<dbReference type="AlphaFoldDB" id="A0AAW1S3B6"/>
<accession>A0AAW1S3B6</accession>
<comment type="caution">
    <text evidence="1">The sequence shown here is derived from an EMBL/GenBank/DDBJ whole genome shotgun (WGS) entry which is preliminary data.</text>
</comment>
<sequence length="92" mass="9854">MGLPGVRLSVATSAFEHTIGLEEQFGKLELCMGGLQQVWAWPAFSQPACNQLVAMGPNYSSPRKEGSLKVEMRMHAAEQGTGSSRGVCSTLL</sequence>